<evidence type="ECO:0000256" key="3">
    <source>
        <dbReference type="ARBA" id="ARBA00022519"/>
    </source>
</evidence>
<keyword evidence="8 10" id="KW-0472">Membrane</keyword>
<dbReference type="GO" id="GO:0016787">
    <property type="term" value="F:hydrolase activity"/>
    <property type="evidence" value="ECO:0007669"/>
    <property type="project" value="UniProtKB-KW"/>
</dbReference>
<dbReference type="EMBL" id="JAVDXO010000011">
    <property type="protein sequence ID" value="MDR7308414.1"/>
    <property type="molecule type" value="Genomic_DNA"/>
</dbReference>
<feature type="binding site" evidence="10">
    <location>
        <position position="48"/>
    </location>
    <ligand>
        <name>Mn(2+)</name>
        <dbReference type="ChEBI" id="CHEBI:29035"/>
        <label>1</label>
    </ligand>
</feature>
<evidence type="ECO:0000313" key="13">
    <source>
        <dbReference type="EMBL" id="MDR7308414.1"/>
    </source>
</evidence>
<dbReference type="HAMAP" id="MF_00575">
    <property type="entry name" value="LpxH"/>
    <property type="match status" value="1"/>
</dbReference>
<dbReference type="SUPFAM" id="SSF56300">
    <property type="entry name" value="Metallo-dependent phosphatases"/>
    <property type="match status" value="1"/>
</dbReference>
<feature type="binding site" evidence="10">
    <location>
        <position position="205"/>
    </location>
    <ligand>
        <name>Mn(2+)</name>
        <dbReference type="ChEBI" id="CHEBI:29035"/>
        <label>1</label>
    </ligand>
</feature>
<keyword evidence="5 10" id="KW-0479">Metal-binding</keyword>
<evidence type="ECO:0000256" key="5">
    <source>
        <dbReference type="ARBA" id="ARBA00022723"/>
    </source>
</evidence>
<dbReference type="EC" id="3.6.1.54" evidence="10"/>
<dbReference type="InterPro" id="IPR043461">
    <property type="entry name" value="LpxH-like"/>
</dbReference>
<comment type="pathway">
    <text evidence="10">Glycolipid biosynthesis; lipid IV(A) biosynthesis; lipid IV(A) from (3R)-3-hydroxytetradecanoyl-[acyl-carrier-protein] and UDP-N-acetyl-alpha-D-glucosamine: step 4/6.</text>
</comment>
<dbReference type="PANTHER" id="PTHR34990:SF1">
    <property type="entry name" value="UDP-2,3-DIACYLGLUCOSAMINE HYDROLASE"/>
    <property type="match status" value="1"/>
</dbReference>
<evidence type="ECO:0000256" key="4">
    <source>
        <dbReference type="ARBA" id="ARBA00022556"/>
    </source>
</evidence>
<proteinExistence type="inferred from homology"/>
<evidence type="ECO:0000256" key="7">
    <source>
        <dbReference type="ARBA" id="ARBA00023098"/>
    </source>
</evidence>
<keyword evidence="1 10" id="KW-1003">Cell membrane</keyword>
<comment type="subcellular location">
    <subcellularLocation>
        <location evidence="10">Cell inner membrane</location>
        <topology evidence="10">Peripheral membrane protein</topology>
        <orientation evidence="10">Cytoplasmic side</orientation>
    </subcellularLocation>
</comment>
<feature type="region of interest" description="Disordered" evidence="11">
    <location>
        <begin position="247"/>
        <end position="267"/>
    </location>
</feature>
<protein>
    <recommendedName>
        <fullName evidence="10">UDP-2,3-diacylglucosamine hydrolase</fullName>
        <ecNumber evidence="10">3.6.1.54</ecNumber>
    </recommendedName>
    <alternativeName>
        <fullName evidence="10">UDP-2,3-diacylglucosamine diphosphatase</fullName>
    </alternativeName>
</protein>
<feature type="binding site" evidence="10">
    <location>
        <position position="203"/>
    </location>
    <ligand>
        <name>Mn(2+)</name>
        <dbReference type="ChEBI" id="CHEBI:29035"/>
        <label>2</label>
    </ligand>
</feature>
<keyword evidence="2 10" id="KW-0444">Lipid biosynthesis</keyword>
<comment type="function">
    <text evidence="10">Hydrolyzes the pyrophosphate bond of UDP-2,3-diacylglucosamine to yield 2,3-diacylglucosamine 1-phosphate (lipid X) and UMP by catalyzing the attack of water at the alpha-P atom. Involved in the biosynthesis of lipid A, a phosphorylated glycolipid that anchors the lipopolysaccharide to the outer membrane of the cell.</text>
</comment>
<reference evidence="13 14" key="1">
    <citation type="submission" date="2023-07" db="EMBL/GenBank/DDBJ databases">
        <title>Sorghum-associated microbial communities from plants grown in Nebraska, USA.</title>
        <authorList>
            <person name="Schachtman D."/>
        </authorList>
    </citation>
    <scope>NUCLEOTIDE SEQUENCE [LARGE SCALE GENOMIC DNA]</scope>
    <source>
        <strain evidence="13 14">BE308</strain>
    </source>
</reference>
<keyword evidence="7 10" id="KW-0443">Lipid metabolism</keyword>
<dbReference type="NCBIfam" id="TIGR01854">
    <property type="entry name" value="lipid_A_lpxH"/>
    <property type="match status" value="1"/>
</dbReference>
<dbReference type="PANTHER" id="PTHR34990">
    <property type="entry name" value="UDP-2,3-DIACYLGLUCOSAMINE HYDROLASE-RELATED"/>
    <property type="match status" value="1"/>
</dbReference>
<dbReference type="Proteomes" id="UP001268089">
    <property type="component" value="Unassembled WGS sequence"/>
</dbReference>
<accession>A0ABU1ZSA3</accession>
<dbReference type="CDD" id="cd07398">
    <property type="entry name" value="MPP_YbbF-LpxH"/>
    <property type="match status" value="1"/>
</dbReference>
<keyword evidence="9 10" id="KW-0464">Manganese</keyword>
<comment type="catalytic activity">
    <reaction evidence="10">
        <text>UDP-2-N,3-O-bis[(3R)-3-hydroxytetradecanoyl]-alpha-D-glucosamine + H2O = 2-N,3-O-bis[(3R)-3-hydroxytetradecanoyl]-alpha-D-glucosaminyl 1-phosphate + UMP + 2 H(+)</text>
        <dbReference type="Rhea" id="RHEA:25213"/>
        <dbReference type="ChEBI" id="CHEBI:15377"/>
        <dbReference type="ChEBI" id="CHEBI:15378"/>
        <dbReference type="ChEBI" id="CHEBI:57865"/>
        <dbReference type="ChEBI" id="CHEBI:57957"/>
        <dbReference type="ChEBI" id="CHEBI:78847"/>
        <dbReference type="EC" id="3.6.1.54"/>
    </reaction>
</comment>
<dbReference type="NCBIfam" id="NF003743">
    <property type="entry name" value="PRK05340.1"/>
    <property type="match status" value="1"/>
</dbReference>
<evidence type="ECO:0000256" key="9">
    <source>
        <dbReference type="ARBA" id="ARBA00023211"/>
    </source>
</evidence>
<organism evidence="13 14">
    <name type="scientific">Rhodoferax saidenbachensis</name>
    <dbReference type="NCBI Taxonomy" id="1484693"/>
    <lineage>
        <taxon>Bacteria</taxon>
        <taxon>Pseudomonadati</taxon>
        <taxon>Pseudomonadota</taxon>
        <taxon>Betaproteobacteria</taxon>
        <taxon>Burkholderiales</taxon>
        <taxon>Comamonadaceae</taxon>
        <taxon>Rhodoferax</taxon>
    </lineage>
</organism>
<evidence type="ECO:0000256" key="6">
    <source>
        <dbReference type="ARBA" id="ARBA00022801"/>
    </source>
</evidence>
<comment type="cofactor">
    <cofactor evidence="10">
        <name>Mn(2+)</name>
        <dbReference type="ChEBI" id="CHEBI:29035"/>
    </cofactor>
    <text evidence="10">Binds 2 Mn(2+) ions per subunit in a binuclear metal center.</text>
</comment>
<evidence type="ECO:0000256" key="1">
    <source>
        <dbReference type="ARBA" id="ARBA00022475"/>
    </source>
</evidence>
<dbReference type="InterPro" id="IPR010138">
    <property type="entry name" value="UDP-diacylglucosamine_Hdrlase"/>
</dbReference>
<feature type="binding site" evidence="10">
    <location>
        <begin position="88"/>
        <end position="89"/>
    </location>
    <ligand>
        <name>substrate</name>
    </ligand>
</feature>
<feature type="binding site" evidence="10">
    <location>
        <position position="169"/>
    </location>
    <ligand>
        <name>substrate</name>
    </ligand>
</feature>
<dbReference type="InterPro" id="IPR004843">
    <property type="entry name" value="Calcineurin-like_PHP"/>
</dbReference>
<evidence type="ECO:0000313" key="14">
    <source>
        <dbReference type="Proteomes" id="UP001268089"/>
    </source>
</evidence>
<feature type="binding site" evidence="10">
    <location>
        <position position="17"/>
    </location>
    <ligand>
        <name>Mn(2+)</name>
        <dbReference type="ChEBI" id="CHEBI:29035"/>
        <label>1</label>
    </ligand>
</feature>
<evidence type="ECO:0000256" key="2">
    <source>
        <dbReference type="ARBA" id="ARBA00022516"/>
    </source>
</evidence>
<feature type="binding site" evidence="10">
    <location>
        <position position="48"/>
    </location>
    <ligand>
        <name>Mn(2+)</name>
        <dbReference type="ChEBI" id="CHEBI:29035"/>
        <label>2</label>
    </ligand>
</feature>
<feature type="binding site" evidence="10">
    <location>
        <position position="131"/>
    </location>
    <ligand>
        <name>substrate</name>
    </ligand>
</feature>
<dbReference type="InterPro" id="IPR029052">
    <property type="entry name" value="Metallo-depent_PP-like"/>
</dbReference>
<dbReference type="Gene3D" id="3.60.21.10">
    <property type="match status" value="1"/>
</dbReference>
<feature type="domain" description="Calcineurin-like phosphoesterase" evidence="12">
    <location>
        <begin position="11"/>
        <end position="207"/>
    </location>
</feature>
<evidence type="ECO:0000256" key="11">
    <source>
        <dbReference type="SAM" id="MobiDB-lite"/>
    </source>
</evidence>
<keyword evidence="14" id="KW-1185">Reference proteome</keyword>
<comment type="similarity">
    <text evidence="10">Belongs to the LpxH family.</text>
</comment>
<evidence type="ECO:0000256" key="10">
    <source>
        <dbReference type="HAMAP-Rule" id="MF_00575"/>
    </source>
</evidence>
<comment type="caution">
    <text evidence="13">The sequence shown here is derived from an EMBL/GenBank/DDBJ whole genome shotgun (WGS) entry which is preliminary data.</text>
</comment>
<keyword evidence="6 10" id="KW-0378">Hydrolase</keyword>
<feature type="binding site" evidence="10">
    <location>
        <position position="123"/>
    </location>
    <ligand>
        <name>Mn(2+)</name>
        <dbReference type="ChEBI" id="CHEBI:29035"/>
        <label>2</label>
    </ligand>
</feature>
<feature type="binding site" evidence="10">
    <location>
        <position position="172"/>
    </location>
    <ligand>
        <name>substrate</name>
    </ligand>
</feature>
<dbReference type="Pfam" id="PF00149">
    <property type="entry name" value="Metallophos"/>
    <property type="match status" value="1"/>
</dbReference>
<sequence length="267" mass="30030">MELHAPSHWQRVDFISDLHLQASEPQTFEAWRQYLGQTAADAVFILGDLFEVWVGDDVLTQASSFEAECSRVLLQTARRLPVYLMHGNRDFLMGDALMQACGATLLPDPTVLQFGPARWLLSHGDALCLDDTDYQVFRTQVRSPEWQRTFLSQPLSTRQDIARNLRSQSEAKKRVETEYADVDTAAALQWLAAGNAPHLLHGHTHKPGFHTLDATHDRTVLSDWDLRAVPPRAEVLRLSWTSQAKTGVQVSRLPPDSPEISSPRLAD</sequence>
<evidence type="ECO:0000259" key="12">
    <source>
        <dbReference type="Pfam" id="PF00149"/>
    </source>
</evidence>
<feature type="binding site" evidence="10">
    <location>
        <position position="19"/>
    </location>
    <ligand>
        <name>Mn(2+)</name>
        <dbReference type="ChEBI" id="CHEBI:29035"/>
        <label>1</label>
    </ligand>
</feature>
<gene>
    <name evidence="10" type="primary">lpxH</name>
    <name evidence="13" type="ORF">J2X15_003726</name>
</gene>
<comment type="caution">
    <text evidence="10">Lacks conserved residue(s) required for the propagation of feature annotation.</text>
</comment>
<keyword evidence="4 10" id="KW-0441">Lipid A biosynthesis</keyword>
<dbReference type="RefSeq" id="WP_310345697.1">
    <property type="nucleotide sequence ID" value="NZ_JAVDXO010000011.1"/>
</dbReference>
<feature type="binding site" evidence="10">
    <location>
        <position position="88"/>
    </location>
    <ligand>
        <name>Mn(2+)</name>
        <dbReference type="ChEBI" id="CHEBI:29035"/>
        <label>2</label>
    </ligand>
</feature>
<feature type="binding site" evidence="10">
    <location>
        <position position="203"/>
    </location>
    <ligand>
        <name>substrate</name>
    </ligand>
</feature>
<evidence type="ECO:0000256" key="8">
    <source>
        <dbReference type="ARBA" id="ARBA00023136"/>
    </source>
</evidence>
<keyword evidence="3 10" id="KW-0997">Cell inner membrane</keyword>
<name>A0ABU1ZSA3_9BURK</name>